<name>A0A0E9RL68_ANGAN</name>
<dbReference type="AlphaFoldDB" id="A0A0E9RL68"/>
<sequence length="39" mass="4689">MFQLAGKYNCNCNFTMLLRSKDHHIRFEYISCYEVCVIP</sequence>
<reference evidence="1" key="2">
    <citation type="journal article" date="2015" name="Fish Shellfish Immunol.">
        <title>Early steps in the European eel (Anguilla anguilla)-Vibrio vulnificus interaction in the gills: Role of the RtxA13 toxin.</title>
        <authorList>
            <person name="Callol A."/>
            <person name="Pajuelo D."/>
            <person name="Ebbesson L."/>
            <person name="Teles M."/>
            <person name="MacKenzie S."/>
            <person name="Amaro C."/>
        </authorList>
    </citation>
    <scope>NUCLEOTIDE SEQUENCE</scope>
</reference>
<organism evidence="1">
    <name type="scientific">Anguilla anguilla</name>
    <name type="common">European freshwater eel</name>
    <name type="synonym">Muraena anguilla</name>
    <dbReference type="NCBI Taxonomy" id="7936"/>
    <lineage>
        <taxon>Eukaryota</taxon>
        <taxon>Metazoa</taxon>
        <taxon>Chordata</taxon>
        <taxon>Craniata</taxon>
        <taxon>Vertebrata</taxon>
        <taxon>Euteleostomi</taxon>
        <taxon>Actinopterygii</taxon>
        <taxon>Neopterygii</taxon>
        <taxon>Teleostei</taxon>
        <taxon>Anguilliformes</taxon>
        <taxon>Anguillidae</taxon>
        <taxon>Anguilla</taxon>
    </lineage>
</organism>
<protein>
    <submittedName>
        <fullName evidence="1">Uncharacterized protein</fullName>
    </submittedName>
</protein>
<proteinExistence type="predicted"/>
<accession>A0A0E9RL68</accession>
<reference evidence="1" key="1">
    <citation type="submission" date="2014-11" db="EMBL/GenBank/DDBJ databases">
        <authorList>
            <person name="Amaro Gonzalez C."/>
        </authorList>
    </citation>
    <scope>NUCLEOTIDE SEQUENCE</scope>
</reference>
<dbReference type="EMBL" id="GBXM01078711">
    <property type="protein sequence ID" value="JAH29866.1"/>
    <property type="molecule type" value="Transcribed_RNA"/>
</dbReference>
<evidence type="ECO:0000313" key="1">
    <source>
        <dbReference type="EMBL" id="JAH29866.1"/>
    </source>
</evidence>